<gene>
    <name evidence="2" type="ORF">V6N12_000189</name>
</gene>
<evidence type="ECO:0000256" key="1">
    <source>
        <dbReference type="SAM" id="MobiDB-lite"/>
    </source>
</evidence>
<keyword evidence="3" id="KW-1185">Reference proteome</keyword>
<sequence length="123" mass="14274">MWYQQKPVIKRKEVQEDNYNDDAFDDSDDEDSVDENAFDDSIDELLFDEFNSYLSQKSHDPVMLSRRECDINNNQSSKGKEVEDENYSDDAFDNSVADDSIGKNALDDSADELLICWDIIRKN</sequence>
<evidence type="ECO:0000313" key="2">
    <source>
        <dbReference type="EMBL" id="KAK8497278.1"/>
    </source>
</evidence>
<feature type="region of interest" description="Disordered" evidence="1">
    <location>
        <begin position="1"/>
        <end position="35"/>
    </location>
</feature>
<feature type="compositionally biased region" description="Acidic residues" evidence="1">
    <location>
        <begin position="82"/>
        <end position="92"/>
    </location>
</feature>
<protein>
    <submittedName>
        <fullName evidence="2">Uncharacterized protein</fullName>
    </submittedName>
</protein>
<dbReference type="EMBL" id="JBBPBM010000318">
    <property type="protein sequence ID" value="KAK8497278.1"/>
    <property type="molecule type" value="Genomic_DNA"/>
</dbReference>
<organism evidence="2 3">
    <name type="scientific">Hibiscus sabdariffa</name>
    <name type="common">roselle</name>
    <dbReference type="NCBI Taxonomy" id="183260"/>
    <lineage>
        <taxon>Eukaryota</taxon>
        <taxon>Viridiplantae</taxon>
        <taxon>Streptophyta</taxon>
        <taxon>Embryophyta</taxon>
        <taxon>Tracheophyta</taxon>
        <taxon>Spermatophyta</taxon>
        <taxon>Magnoliopsida</taxon>
        <taxon>eudicotyledons</taxon>
        <taxon>Gunneridae</taxon>
        <taxon>Pentapetalae</taxon>
        <taxon>rosids</taxon>
        <taxon>malvids</taxon>
        <taxon>Malvales</taxon>
        <taxon>Malvaceae</taxon>
        <taxon>Malvoideae</taxon>
        <taxon>Hibiscus</taxon>
    </lineage>
</organism>
<feature type="compositionally biased region" description="Acidic residues" evidence="1">
    <location>
        <begin position="16"/>
        <end position="35"/>
    </location>
</feature>
<evidence type="ECO:0000313" key="3">
    <source>
        <dbReference type="Proteomes" id="UP001472677"/>
    </source>
</evidence>
<feature type="region of interest" description="Disordered" evidence="1">
    <location>
        <begin position="72"/>
        <end position="103"/>
    </location>
</feature>
<dbReference type="Proteomes" id="UP001472677">
    <property type="component" value="Unassembled WGS sequence"/>
</dbReference>
<comment type="caution">
    <text evidence="2">The sequence shown here is derived from an EMBL/GenBank/DDBJ whole genome shotgun (WGS) entry which is preliminary data.</text>
</comment>
<proteinExistence type="predicted"/>
<accession>A0ABR2ATA6</accession>
<name>A0ABR2ATA6_9ROSI</name>
<reference evidence="2 3" key="1">
    <citation type="journal article" date="2024" name="G3 (Bethesda)">
        <title>Genome assembly of Hibiscus sabdariffa L. provides insights into metabolisms of medicinal natural products.</title>
        <authorList>
            <person name="Kim T."/>
        </authorList>
    </citation>
    <scope>NUCLEOTIDE SEQUENCE [LARGE SCALE GENOMIC DNA]</scope>
    <source>
        <strain evidence="2">TK-2024</strain>
        <tissue evidence="2">Old leaves</tissue>
    </source>
</reference>